<accession>A0A3P7YNF9</accession>
<evidence type="ECO:0000313" key="1">
    <source>
        <dbReference type="EMBL" id="VDO89191.1"/>
    </source>
</evidence>
<sequence length="54" mass="6534">MSIYISVNIPERKLQFVHDFYRLVNVHEYVFVHIENGHITVIRMKDFLGQTEQK</sequence>
<gene>
    <name evidence="1" type="ORF">SCUD_LOCUS4480</name>
</gene>
<proteinExistence type="predicted"/>
<dbReference type="EMBL" id="UZAK01006005">
    <property type="protein sequence ID" value="VDO89191.1"/>
    <property type="molecule type" value="Genomic_DNA"/>
</dbReference>
<name>A0A3P7YNF9_9TREM</name>
<protein>
    <submittedName>
        <fullName evidence="1">Uncharacterized protein</fullName>
    </submittedName>
</protein>
<dbReference type="AlphaFoldDB" id="A0A3P7YNF9"/>
<dbReference type="Proteomes" id="UP000279833">
    <property type="component" value="Unassembled WGS sequence"/>
</dbReference>
<keyword evidence="2" id="KW-1185">Reference proteome</keyword>
<organism evidence="1 2">
    <name type="scientific">Schistosoma curassoni</name>
    <dbReference type="NCBI Taxonomy" id="6186"/>
    <lineage>
        <taxon>Eukaryota</taxon>
        <taxon>Metazoa</taxon>
        <taxon>Spiralia</taxon>
        <taxon>Lophotrochozoa</taxon>
        <taxon>Platyhelminthes</taxon>
        <taxon>Trematoda</taxon>
        <taxon>Digenea</taxon>
        <taxon>Strigeidida</taxon>
        <taxon>Schistosomatoidea</taxon>
        <taxon>Schistosomatidae</taxon>
        <taxon>Schistosoma</taxon>
    </lineage>
</organism>
<reference evidence="1 2" key="1">
    <citation type="submission" date="2018-11" db="EMBL/GenBank/DDBJ databases">
        <authorList>
            <consortium name="Pathogen Informatics"/>
        </authorList>
    </citation>
    <scope>NUCLEOTIDE SEQUENCE [LARGE SCALE GENOMIC DNA]</scope>
    <source>
        <strain>Dakar</strain>
        <strain evidence="2">Senegal</strain>
    </source>
</reference>
<evidence type="ECO:0000313" key="2">
    <source>
        <dbReference type="Proteomes" id="UP000279833"/>
    </source>
</evidence>